<comment type="caution">
    <text evidence="2">The sequence shown here is derived from an EMBL/GenBank/DDBJ whole genome shotgun (WGS) entry which is preliminary data.</text>
</comment>
<dbReference type="EMBL" id="VOXD01000075">
    <property type="protein sequence ID" value="TXF81856.1"/>
    <property type="molecule type" value="Genomic_DNA"/>
</dbReference>
<evidence type="ECO:0000259" key="1">
    <source>
        <dbReference type="Pfam" id="PF13156"/>
    </source>
</evidence>
<dbReference type="CDD" id="cd22333">
    <property type="entry name" value="LlaBIII_nuclease-like"/>
    <property type="match status" value="1"/>
</dbReference>
<dbReference type="Pfam" id="PF13156">
    <property type="entry name" value="Mrr_cat_2"/>
    <property type="match status" value="1"/>
</dbReference>
<dbReference type="InterPro" id="IPR039442">
    <property type="entry name" value="Mrr-like_dom"/>
</dbReference>
<dbReference type="RefSeq" id="WP_147932918.1">
    <property type="nucleotide sequence ID" value="NZ_VOXD01000075.1"/>
</dbReference>
<evidence type="ECO:0000313" key="3">
    <source>
        <dbReference type="Proteomes" id="UP000321907"/>
    </source>
</evidence>
<keyword evidence="3" id="KW-1185">Reference proteome</keyword>
<dbReference type="InterPro" id="IPR011335">
    <property type="entry name" value="Restrct_endonuc-II-like"/>
</dbReference>
<gene>
    <name evidence="2" type="ORF">FUA23_21910</name>
</gene>
<dbReference type="GO" id="GO:0003676">
    <property type="term" value="F:nucleic acid binding"/>
    <property type="evidence" value="ECO:0007669"/>
    <property type="project" value="InterPro"/>
</dbReference>
<dbReference type="OrthoDB" id="9759819at2"/>
<name>A0A5C7EZT0_9BACT</name>
<accession>A0A5C7EZT0</accession>
<sequence>MTFLDLLRNYRNEAISTRDQGDRFERLMQAYLLTEPIYQREIKTVWLWNEFPGRDSIAGQDTGIDLVAQTKTGDYWAVQCKFYGEKSSISKSEVDTFLSTSGRAFEIDGKQHRFNRRLWISTTNKWTSTAEATLSGQDPAVNRIKSVSKIMKI</sequence>
<feature type="domain" description="Mrr-like" evidence="1">
    <location>
        <begin position="34"/>
        <end position="145"/>
    </location>
</feature>
<dbReference type="Gene3D" id="3.40.1350.10">
    <property type="match status" value="1"/>
</dbReference>
<protein>
    <recommendedName>
        <fullName evidence="1">Mrr-like domain-containing protein</fullName>
    </recommendedName>
</protein>
<organism evidence="2 3">
    <name type="scientific">Neolewinella aurantiaca</name>
    <dbReference type="NCBI Taxonomy" id="2602767"/>
    <lineage>
        <taxon>Bacteria</taxon>
        <taxon>Pseudomonadati</taxon>
        <taxon>Bacteroidota</taxon>
        <taxon>Saprospiria</taxon>
        <taxon>Saprospirales</taxon>
        <taxon>Lewinellaceae</taxon>
        <taxon>Neolewinella</taxon>
    </lineage>
</organism>
<reference evidence="2 3" key="1">
    <citation type="submission" date="2019-08" db="EMBL/GenBank/DDBJ databases">
        <title>Lewinella sp. strain SSH13 Genome sequencing and assembly.</title>
        <authorList>
            <person name="Kim I."/>
        </authorList>
    </citation>
    <scope>NUCLEOTIDE SEQUENCE [LARGE SCALE GENOMIC DNA]</scope>
    <source>
        <strain evidence="2 3">SSH13</strain>
    </source>
</reference>
<evidence type="ECO:0000313" key="2">
    <source>
        <dbReference type="EMBL" id="TXF81856.1"/>
    </source>
</evidence>
<proteinExistence type="predicted"/>
<dbReference type="AlphaFoldDB" id="A0A5C7EZT0"/>
<dbReference type="Proteomes" id="UP000321907">
    <property type="component" value="Unassembled WGS sequence"/>
</dbReference>
<dbReference type="InterPro" id="IPR011856">
    <property type="entry name" value="tRNA_endonuc-like_dom_sf"/>
</dbReference>
<dbReference type="SUPFAM" id="SSF52980">
    <property type="entry name" value="Restriction endonuclease-like"/>
    <property type="match status" value="1"/>
</dbReference>